<keyword evidence="2" id="KW-1185">Reference proteome</keyword>
<dbReference type="AlphaFoldDB" id="A0A559KIY2"/>
<evidence type="ECO:0000313" key="1">
    <source>
        <dbReference type="EMBL" id="TVY12086.1"/>
    </source>
</evidence>
<reference evidence="1 2" key="1">
    <citation type="submission" date="2019-06" db="EMBL/GenBank/DDBJ databases">
        <title>Draft Genome Sequence of Candidatus Phytoplasma pini-Related Strain MDPP: A Resource for Comparative Genomics of Gymnosperm-infecting Phytoplasmas.</title>
        <authorList>
            <person name="Cai W."/>
            <person name="Costanzo S."/>
            <person name="Shao J."/>
            <person name="Zhao Y."/>
            <person name="Davis R."/>
        </authorList>
    </citation>
    <scope>NUCLEOTIDE SEQUENCE [LARGE SCALE GENOMIC DNA]</scope>
    <source>
        <strain evidence="1 2">MDPP</strain>
    </source>
</reference>
<name>A0A559KIY2_9MOLU</name>
<dbReference type="Proteomes" id="UP000320078">
    <property type="component" value="Unassembled WGS sequence"/>
</dbReference>
<accession>A0A559KIY2</accession>
<protein>
    <submittedName>
        <fullName evidence="1">Uncharacterized protein</fullName>
    </submittedName>
</protein>
<evidence type="ECO:0000313" key="2">
    <source>
        <dbReference type="Proteomes" id="UP000320078"/>
    </source>
</evidence>
<dbReference type="EMBL" id="VIAE01000014">
    <property type="protein sequence ID" value="TVY12086.1"/>
    <property type="molecule type" value="Genomic_DNA"/>
</dbReference>
<proteinExistence type="predicted"/>
<sequence length="117" mass="14347">MRSSHRFKSRKIITYKRIKKGLNQDQLVRVYSNFFIDKMNSKNVFSKPYKYEIITKPTQYGYNEYFYVGNFKYYVEGHRTRAQKQAYFDSQKEVKQVKNVLRRLADLKKRLDKFSFK</sequence>
<comment type="caution">
    <text evidence="1">The sequence shown here is derived from an EMBL/GenBank/DDBJ whole genome shotgun (WGS) entry which is preliminary data.</text>
</comment>
<gene>
    <name evidence="1" type="ORF">MDPP_00373</name>
</gene>
<dbReference type="RefSeq" id="WP_144658561.1">
    <property type="nucleotide sequence ID" value="NZ_VIAE01000014.1"/>
</dbReference>
<organism evidence="1 2">
    <name type="scientific">Candidatus Phytoplasma pini</name>
    <dbReference type="NCBI Taxonomy" id="267362"/>
    <lineage>
        <taxon>Bacteria</taxon>
        <taxon>Bacillati</taxon>
        <taxon>Mycoplasmatota</taxon>
        <taxon>Mollicutes</taxon>
        <taxon>Acholeplasmatales</taxon>
        <taxon>Acholeplasmataceae</taxon>
        <taxon>Candidatus Phytoplasma</taxon>
    </lineage>
</organism>